<dbReference type="Pfam" id="PF00112">
    <property type="entry name" value="Peptidase_C1"/>
    <property type="match status" value="1"/>
</dbReference>
<dbReference type="Pfam" id="PF03168">
    <property type="entry name" value="LEA_2"/>
    <property type="match status" value="1"/>
</dbReference>
<comment type="caution">
    <text evidence="8">The sequence shown here is derived from an EMBL/GenBank/DDBJ whole genome shotgun (WGS) entry which is preliminary data.</text>
</comment>
<dbReference type="InterPro" id="IPR000668">
    <property type="entry name" value="Peptidase_C1A_C"/>
</dbReference>
<sequence length="306" mass="33635">MASSKSEYVFYAPVPTGPYNPQPQQNVVVLTHYRRTPDYCCRRSLRLYISITTSLLLLSAAAFFLYPSDPTVQLARISLNHVRINAAPKPTLDLSFSLTIRVRNRDFFSLNYDSLKVTVGYRARELGFVSSDGGRVRARASSYVNATLVIDGLEVLHDVFYLLEDLAKGVIPFDTDTEVDGSLGLLFFKIPIKARASCEVYVGTTNQTVVREDCYSKPTGPLPPNDEEQLQQAVANQPVSVGICGSDIAFQLYSKGIFTGPCSNSLDHAVLINGGGQWQMTVQHTSNVSPPSLPHSSPSVQARHKS</sequence>
<dbReference type="InterPro" id="IPR004864">
    <property type="entry name" value="LEA_2"/>
</dbReference>
<dbReference type="AlphaFoldDB" id="A0A540KKC0"/>
<evidence type="ECO:0000259" key="7">
    <source>
        <dbReference type="SMART" id="SM00645"/>
    </source>
</evidence>
<evidence type="ECO:0000256" key="3">
    <source>
        <dbReference type="ARBA" id="ARBA00022989"/>
    </source>
</evidence>
<dbReference type="PANTHER" id="PTHR31234:SF4">
    <property type="entry name" value="EXPRESSED PROTEIN"/>
    <property type="match status" value="1"/>
</dbReference>
<dbReference type="InterPro" id="IPR044839">
    <property type="entry name" value="NDR1-like"/>
</dbReference>
<name>A0A540KKC0_MALBA</name>
<evidence type="ECO:0000256" key="4">
    <source>
        <dbReference type="ARBA" id="ARBA00023136"/>
    </source>
</evidence>
<gene>
    <name evidence="8" type="ORF">C1H46_039794</name>
</gene>
<keyword evidence="3 6" id="KW-1133">Transmembrane helix</keyword>
<evidence type="ECO:0000256" key="6">
    <source>
        <dbReference type="SAM" id="Phobius"/>
    </source>
</evidence>
<dbReference type="PANTHER" id="PTHR31234">
    <property type="entry name" value="LATE EMBRYOGENESIS ABUNDANT (LEA) HYDROXYPROLINE-RICH GLYCOPROTEIN FAMILY"/>
    <property type="match status" value="1"/>
</dbReference>
<dbReference type="SMART" id="SM00645">
    <property type="entry name" value="Pept_C1"/>
    <property type="match status" value="1"/>
</dbReference>
<dbReference type="Gene3D" id="3.90.70.10">
    <property type="entry name" value="Cysteine proteinases"/>
    <property type="match status" value="1"/>
</dbReference>
<protein>
    <recommendedName>
        <fullName evidence="7">Peptidase C1A papain C-terminal domain-containing protein</fullName>
    </recommendedName>
</protein>
<comment type="subcellular location">
    <subcellularLocation>
        <location evidence="1">Membrane</location>
        <topology evidence="1">Single-pass membrane protein</topology>
    </subcellularLocation>
</comment>
<evidence type="ECO:0000256" key="1">
    <source>
        <dbReference type="ARBA" id="ARBA00004167"/>
    </source>
</evidence>
<evidence type="ECO:0000313" key="8">
    <source>
        <dbReference type="EMBL" id="TQD74658.1"/>
    </source>
</evidence>
<accession>A0A540KKC0</accession>
<dbReference type="GO" id="GO:0006508">
    <property type="term" value="P:proteolysis"/>
    <property type="evidence" value="ECO:0007669"/>
    <property type="project" value="InterPro"/>
</dbReference>
<dbReference type="Proteomes" id="UP000315295">
    <property type="component" value="Unassembled WGS sequence"/>
</dbReference>
<dbReference type="SUPFAM" id="SSF117070">
    <property type="entry name" value="LEA14-like"/>
    <property type="match status" value="1"/>
</dbReference>
<dbReference type="GO" id="GO:0016020">
    <property type="term" value="C:membrane"/>
    <property type="evidence" value="ECO:0007669"/>
    <property type="project" value="UniProtKB-SubCell"/>
</dbReference>
<evidence type="ECO:0000256" key="5">
    <source>
        <dbReference type="SAM" id="MobiDB-lite"/>
    </source>
</evidence>
<evidence type="ECO:0000256" key="2">
    <source>
        <dbReference type="ARBA" id="ARBA00022692"/>
    </source>
</evidence>
<dbReference type="InterPro" id="IPR038765">
    <property type="entry name" value="Papain-like_cys_pep_sf"/>
</dbReference>
<organism evidence="8 9">
    <name type="scientific">Malus baccata</name>
    <name type="common">Siberian crab apple</name>
    <name type="synonym">Pyrus baccata</name>
    <dbReference type="NCBI Taxonomy" id="106549"/>
    <lineage>
        <taxon>Eukaryota</taxon>
        <taxon>Viridiplantae</taxon>
        <taxon>Streptophyta</taxon>
        <taxon>Embryophyta</taxon>
        <taxon>Tracheophyta</taxon>
        <taxon>Spermatophyta</taxon>
        <taxon>Magnoliopsida</taxon>
        <taxon>eudicotyledons</taxon>
        <taxon>Gunneridae</taxon>
        <taxon>Pentapetalae</taxon>
        <taxon>rosids</taxon>
        <taxon>fabids</taxon>
        <taxon>Rosales</taxon>
        <taxon>Rosaceae</taxon>
        <taxon>Amygdaloideae</taxon>
        <taxon>Maleae</taxon>
        <taxon>Malus</taxon>
    </lineage>
</organism>
<feature type="compositionally biased region" description="Low complexity" evidence="5">
    <location>
        <begin position="286"/>
        <end position="299"/>
    </location>
</feature>
<dbReference type="GO" id="GO:0098542">
    <property type="term" value="P:defense response to other organism"/>
    <property type="evidence" value="ECO:0007669"/>
    <property type="project" value="InterPro"/>
</dbReference>
<proteinExistence type="predicted"/>
<dbReference type="SUPFAM" id="SSF54001">
    <property type="entry name" value="Cysteine proteinases"/>
    <property type="match status" value="1"/>
</dbReference>
<dbReference type="Gene3D" id="2.60.40.1820">
    <property type="match status" value="1"/>
</dbReference>
<dbReference type="GO" id="GO:0008234">
    <property type="term" value="F:cysteine-type peptidase activity"/>
    <property type="evidence" value="ECO:0007669"/>
    <property type="project" value="InterPro"/>
</dbReference>
<dbReference type="EMBL" id="VIEB01001161">
    <property type="protein sequence ID" value="TQD74658.1"/>
    <property type="molecule type" value="Genomic_DNA"/>
</dbReference>
<keyword evidence="9" id="KW-1185">Reference proteome</keyword>
<feature type="region of interest" description="Disordered" evidence="5">
    <location>
        <begin position="285"/>
        <end position="306"/>
    </location>
</feature>
<evidence type="ECO:0000313" key="9">
    <source>
        <dbReference type="Proteomes" id="UP000315295"/>
    </source>
</evidence>
<keyword evidence="4 6" id="KW-0472">Membrane</keyword>
<feature type="domain" description="Peptidase C1A papain C-terminal" evidence="7">
    <location>
        <begin position="132"/>
        <end position="292"/>
    </location>
</feature>
<reference evidence="8 9" key="1">
    <citation type="journal article" date="2019" name="G3 (Bethesda)">
        <title>Sequencing of a Wild Apple (Malus baccata) Genome Unravels the Differences Between Cultivated and Wild Apple Species Regarding Disease Resistance and Cold Tolerance.</title>
        <authorList>
            <person name="Chen X."/>
        </authorList>
    </citation>
    <scope>NUCLEOTIDE SEQUENCE [LARGE SCALE GENOMIC DNA]</scope>
    <source>
        <strain evidence="9">cv. Shandingzi</strain>
        <tissue evidence="8">Leaves</tissue>
    </source>
</reference>
<feature type="transmembrane region" description="Helical" evidence="6">
    <location>
        <begin position="45"/>
        <end position="66"/>
    </location>
</feature>
<keyword evidence="2 6" id="KW-0812">Transmembrane</keyword>